<keyword evidence="3" id="KW-1185">Reference proteome</keyword>
<reference evidence="2 3" key="2">
    <citation type="submission" date="2018-11" db="EMBL/GenBank/DDBJ databases">
        <authorList>
            <consortium name="Pathogen Informatics"/>
        </authorList>
    </citation>
    <scope>NUCLEOTIDE SEQUENCE [LARGE SCALE GENOMIC DNA]</scope>
    <source>
        <strain evidence="2 3">Egypt</strain>
    </source>
</reference>
<keyword evidence="1" id="KW-0812">Transmembrane</keyword>
<proteinExistence type="predicted"/>
<evidence type="ECO:0000313" key="2">
    <source>
        <dbReference type="EMBL" id="VDP91904.1"/>
    </source>
</evidence>
<evidence type="ECO:0000313" key="4">
    <source>
        <dbReference type="WBParaSite" id="ECPE_0001467201-mRNA-1"/>
    </source>
</evidence>
<name>A0A183B5Z7_9TREM</name>
<dbReference type="Proteomes" id="UP000272942">
    <property type="component" value="Unassembled WGS sequence"/>
</dbReference>
<feature type="transmembrane region" description="Helical" evidence="1">
    <location>
        <begin position="7"/>
        <end position="25"/>
    </location>
</feature>
<dbReference type="OrthoDB" id="422637at2759"/>
<evidence type="ECO:0000256" key="1">
    <source>
        <dbReference type="SAM" id="Phobius"/>
    </source>
</evidence>
<reference evidence="4" key="1">
    <citation type="submission" date="2016-06" db="UniProtKB">
        <authorList>
            <consortium name="WormBaseParasite"/>
        </authorList>
    </citation>
    <scope>IDENTIFICATION</scope>
</reference>
<gene>
    <name evidence="2" type="ORF">ECPE_LOCUS14632</name>
</gene>
<keyword evidence="1" id="KW-1133">Transmembrane helix</keyword>
<keyword evidence="1" id="KW-0472">Membrane</keyword>
<organism evidence="4">
    <name type="scientific">Echinostoma caproni</name>
    <dbReference type="NCBI Taxonomy" id="27848"/>
    <lineage>
        <taxon>Eukaryota</taxon>
        <taxon>Metazoa</taxon>
        <taxon>Spiralia</taxon>
        <taxon>Lophotrochozoa</taxon>
        <taxon>Platyhelminthes</taxon>
        <taxon>Trematoda</taxon>
        <taxon>Digenea</taxon>
        <taxon>Plagiorchiida</taxon>
        <taxon>Echinostomata</taxon>
        <taxon>Echinostomatoidea</taxon>
        <taxon>Echinostomatidae</taxon>
        <taxon>Echinostoma</taxon>
    </lineage>
</organism>
<dbReference type="AlphaFoldDB" id="A0A183B5Z7"/>
<evidence type="ECO:0000313" key="3">
    <source>
        <dbReference type="Proteomes" id="UP000272942"/>
    </source>
</evidence>
<dbReference type="EMBL" id="UZAN01058079">
    <property type="protein sequence ID" value="VDP91904.1"/>
    <property type="molecule type" value="Genomic_DNA"/>
</dbReference>
<accession>A0A183B5Z7</accession>
<sequence length="81" mass="8802">MSAYTGAVLNYLTIGVVLFGGLFGDMTPSEVTVLISQVSVDYSSALSLFYFVHRFARIGSDGQFPGRRVSEHLPQIDSVGR</sequence>
<dbReference type="WBParaSite" id="ECPE_0001467201-mRNA-1">
    <property type="protein sequence ID" value="ECPE_0001467201-mRNA-1"/>
    <property type="gene ID" value="ECPE_0001467201"/>
</dbReference>
<protein>
    <submittedName>
        <fullName evidence="4">Aa_trans domain-containing protein</fullName>
    </submittedName>
</protein>